<reference evidence="2 3" key="1">
    <citation type="submission" date="2010-12" db="EMBL/GenBank/DDBJ databases">
        <authorList>
            <person name="Kropinski A.M."/>
            <person name="Krylov V."/>
            <person name="Pleteneva E."/>
            <person name="Shaburova O."/>
            <person name="Bourkaltseva M."/>
            <person name="Krylov S.V."/>
            <person name="Miroshnikov K."/>
        </authorList>
    </citation>
    <scope>NUCLEOTIDE SEQUENCE [LARGE SCALE GENOMIC DNA]</scope>
</reference>
<dbReference type="EMBL" id="HQ711985">
    <property type="protein sequence ID" value="AEX55928.1"/>
    <property type="molecule type" value="Genomic_DNA"/>
</dbReference>
<dbReference type="Proteomes" id="UP000007744">
    <property type="component" value="Segment"/>
</dbReference>
<sequence>MTSSTTHNATSSRESASGRSPFAAPAGQMIDLFGPVPVLANLSPRQAKELGLMTRVISGHILPGSSASAALEKSLVSRLQARTRSLGSTLYKLTWKPWSMPSGLLRSRLRASVPRTSETGRTGWGTPSARDWKSASATEEWLAGRLEHSRGKPLSEQAFTLAGWPTCTANDAEKRGKVSYRENAPNGLNAIATLSGPARLTASGQMLTGSSAGMESGGQLNPAHSRWLMGLPPEWDACAPTETPSMLKRRRSS</sequence>
<evidence type="ECO:0000256" key="1">
    <source>
        <dbReference type="SAM" id="MobiDB-lite"/>
    </source>
</evidence>
<organism evidence="2 3">
    <name type="scientific">Pseudomonas phage PMG1</name>
    <dbReference type="NCBI Taxonomy" id="2992927"/>
    <lineage>
        <taxon>Viruses</taxon>
        <taxon>Duplodnaviria</taxon>
        <taxon>Heunggongvirae</taxon>
        <taxon>Uroviricota</taxon>
        <taxon>Caudoviricetes</taxon>
        <taxon>Detrevirus</taxon>
        <taxon>Detrevirus PMG1</taxon>
    </lineage>
</organism>
<keyword evidence="3" id="KW-1185">Reference proteome</keyword>
<evidence type="ECO:0000313" key="2">
    <source>
        <dbReference type="EMBL" id="AEX55928.1"/>
    </source>
</evidence>
<proteinExistence type="predicted"/>
<name>H2BDG1_9CAUD</name>
<gene>
    <name evidence="2" type="ORF">PMG1_00057</name>
</gene>
<dbReference type="RefSeq" id="YP_005098260.1">
    <property type="nucleotide sequence ID" value="NC_016765.1"/>
</dbReference>
<feature type="region of interest" description="Disordered" evidence="1">
    <location>
        <begin position="110"/>
        <end position="131"/>
    </location>
</feature>
<evidence type="ECO:0000313" key="3">
    <source>
        <dbReference type="Proteomes" id="UP000007744"/>
    </source>
</evidence>
<accession>H2BDG1</accession>
<dbReference type="OrthoDB" id="11611at10239"/>
<protein>
    <submittedName>
        <fullName evidence="2">Uncharacterized protein</fullName>
    </submittedName>
</protein>
<dbReference type="GeneID" id="11605163"/>
<feature type="compositionally biased region" description="Polar residues" evidence="1">
    <location>
        <begin position="1"/>
        <end position="18"/>
    </location>
</feature>
<dbReference type="KEGG" id="vg:11605163"/>
<feature type="region of interest" description="Disordered" evidence="1">
    <location>
        <begin position="1"/>
        <end position="21"/>
    </location>
</feature>